<dbReference type="Proteomes" id="UP000663970">
    <property type="component" value="Unassembled WGS sequence"/>
</dbReference>
<feature type="region of interest" description="Disordered" evidence="1">
    <location>
        <begin position="134"/>
        <end position="167"/>
    </location>
</feature>
<name>A0ABS3DWJ9_9BACI</name>
<reference evidence="2 3" key="1">
    <citation type="submission" date="2020-12" db="EMBL/GenBank/DDBJ databases">
        <title>Oil enriched cultivation method for isolating marine PHA-producing bacteria.</title>
        <authorList>
            <person name="Zheng W."/>
            <person name="Yu S."/>
            <person name="Huang Y."/>
        </authorList>
    </citation>
    <scope>NUCLEOTIDE SEQUENCE [LARGE SCALE GENOMIC DNA]</scope>
    <source>
        <strain evidence="2 3">SY-2-6</strain>
    </source>
</reference>
<keyword evidence="3" id="KW-1185">Reference proteome</keyword>
<evidence type="ECO:0000256" key="1">
    <source>
        <dbReference type="SAM" id="MobiDB-lite"/>
    </source>
</evidence>
<sequence>MFKNRIFKNILFQWMPHKEQSVCERKLVKAIKRLKIEDFHFNWDRNSCFIEFSYQGEVYRLEHSVDKAKERGIILRNGLDCLNELTQSLEDLGVIIDRGMYNFETWIIGMRQPKAGISAAEYEEEFHIRYKSSAPKAPSEFARPEDAAAFREPLPEYNDQEKSYQRF</sequence>
<proteinExistence type="predicted"/>
<gene>
    <name evidence="2" type="ORF">JF544_10565</name>
</gene>
<dbReference type="EMBL" id="JAEKJY010000003">
    <property type="protein sequence ID" value="MBN8235692.1"/>
    <property type="molecule type" value="Genomic_DNA"/>
</dbReference>
<organism evidence="2 3">
    <name type="scientific">Halobacillus kuroshimensis</name>
    <dbReference type="NCBI Taxonomy" id="302481"/>
    <lineage>
        <taxon>Bacteria</taxon>
        <taxon>Bacillati</taxon>
        <taxon>Bacillota</taxon>
        <taxon>Bacilli</taxon>
        <taxon>Bacillales</taxon>
        <taxon>Bacillaceae</taxon>
        <taxon>Halobacillus</taxon>
    </lineage>
</organism>
<evidence type="ECO:0000313" key="3">
    <source>
        <dbReference type="Proteomes" id="UP000663970"/>
    </source>
</evidence>
<dbReference type="RefSeq" id="WP_027955665.1">
    <property type="nucleotide sequence ID" value="NZ_JAEKJY010000003.1"/>
</dbReference>
<comment type="caution">
    <text evidence="2">The sequence shown here is derived from an EMBL/GenBank/DDBJ whole genome shotgun (WGS) entry which is preliminary data.</text>
</comment>
<evidence type="ECO:0000313" key="2">
    <source>
        <dbReference type="EMBL" id="MBN8235692.1"/>
    </source>
</evidence>
<accession>A0ABS3DWJ9</accession>
<protein>
    <submittedName>
        <fullName evidence="2">Uncharacterized protein</fullName>
    </submittedName>
</protein>